<keyword evidence="1" id="KW-0472">Membrane</keyword>
<evidence type="ECO:0008006" key="4">
    <source>
        <dbReference type="Google" id="ProtNLM"/>
    </source>
</evidence>
<dbReference type="PROSITE" id="PS51257">
    <property type="entry name" value="PROKAR_LIPOPROTEIN"/>
    <property type="match status" value="1"/>
</dbReference>
<dbReference type="EMBL" id="JADEYC010000008">
    <property type="protein sequence ID" value="MBE9373852.1"/>
    <property type="molecule type" value="Genomic_DNA"/>
</dbReference>
<accession>A0A929FZK9</accession>
<feature type="transmembrane region" description="Helical" evidence="1">
    <location>
        <begin position="120"/>
        <end position="140"/>
    </location>
</feature>
<gene>
    <name evidence="2" type="ORF">IQ251_05250</name>
</gene>
<protein>
    <recommendedName>
        <fullName evidence="4">Lipoprotein</fullName>
    </recommendedName>
</protein>
<evidence type="ECO:0000313" key="2">
    <source>
        <dbReference type="EMBL" id="MBE9373852.1"/>
    </source>
</evidence>
<keyword evidence="1" id="KW-1133">Transmembrane helix</keyword>
<reference evidence="2" key="1">
    <citation type="submission" date="2020-10" db="EMBL/GenBank/DDBJ databases">
        <title>Diversity and distribution of actinomycetes associated with coral in the coast of Hainan.</title>
        <authorList>
            <person name="Li F."/>
        </authorList>
    </citation>
    <scope>NUCLEOTIDE SEQUENCE</scope>
    <source>
        <strain evidence="2">HNM0983</strain>
    </source>
</reference>
<comment type="caution">
    <text evidence="2">The sequence shown here is derived from an EMBL/GenBank/DDBJ whole genome shotgun (WGS) entry which is preliminary data.</text>
</comment>
<sequence>MLAAFRRAYGAAWWHAVLVLGCLALTALVVGRVWPEPLSGLVLLWFGACVLVHDLVLLPAVSSLDRFLTSLPRPRVRVVNHLRVPLLASGLLLLMFLPGIAQQGTETHLAATGMDQGPYFARWLWLSAAFAVLSALCYVLRVLVHLVGRRTAGPGR</sequence>
<feature type="transmembrane region" description="Helical" evidence="1">
    <location>
        <begin position="12"/>
        <end position="34"/>
    </location>
</feature>
<keyword evidence="3" id="KW-1185">Reference proteome</keyword>
<dbReference type="Proteomes" id="UP000598360">
    <property type="component" value="Unassembled WGS sequence"/>
</dbReference>
<evidence type="ECO:0000313" key="3">
    <source>
        <dbReference type="Proteomes" id="UP000598360"/>
    </source>
</evidence>
<proteinExistence type="predicted"/>
<feature type="transmembrane region" description="Helical" evidence="1">
    <location>
        <begin position="82"/>
        <end position="100"/>
    </location>
</feature>
<name>A0A929FZK9_9PSEU</name>
<feature type="transmembrane region" description="Helical" evidence="1">
    <location>
        <begin position="40"/>
        <end position="61"/>
    </location>
</feature>
<dbReference type="RefSeq" id="WP_193927310.1">
    <property type="nucleotide sequence ID" value="NZ_JADEYC010000008.1"/>
</dbReference>
<organism evidence="2 3">
    <name type="scientific">Saccharopolyspora montiporae</name>
    <dbReference type="NCBI Taxonomy" id="2781240"/>
    <lineage>
        <taxon>Bacteria</taxon>
        <taxon>Bacillati</taxon>
        <taxon>Actinomycetota</taxon>
        <taxon>Actinomycetes</taxon>
        <taxon>Pseudonocardiales</taxon>
        <taxon>Pseudonocardiaceae</taxon>
        <taxon>Saccharopolyspora</taxon>
    </lineage>
</organism>
<dbReference type="AlphaFoldDB" id="A0A929FZK9"/>
<evidence type="ECO:0000256" key="1">
    <source>
        <dbReference type="SAM" id="Phobius"/>
    </source>
</evidence>
<keyword evidence="1" id="KW-0812">Transmembrane</keyword>